<dbReference type="InterPro" id="IPR036164">
    <property type="entry name" value="bL21-like_sf"/>
</dbReference>
<dbReference type="PANTHER" id="PTHR21349:SF0">
    <property type="entry name" value="LARGE RIBOSOMAL SUBUNIT PROTEIN BL21M"/>
    <property type="match status" value="1"/>
</dbReference>
<dbReference type="SUPFAM" id="SSF141091">
    <property type="entry name" value="L21p-like"/>
    <property type="match status" value="1"/>
</dbReference>
<dbReference type="HAMAP" id="MF_01363">
    <property type="entry name" value="Ribosomal_bL21"/>
    <property type="match status" value="1"/>
</dbReference>
<evidence type="ECO:0000256" key="3">
    <source>
        <dbReference type="ARBA" id="ARBA00022884"/>
    </source>
</evidence>
<name>E6W3S2_DESIS</name>
<evidence type="ECO:0000256" key="6">
    <source>
        <dbReference type="HAMAP-Rule" id="MF_01363"/>
    </source>
</evidence>
<dbReference type="EMBL" id="CP002432">
    <property type="protein sequence ID" value="ADU66953.1"/>
    <property type="molecule type" value="Genomic_DNA"/>
</dbReference>
<proteinExistence type="inferred from homology"/>
<keyword evidence="4 6" id="KW-0689">Ribosomal protein</keyword>
<gene>
    <name evidence="6" type="primary">rplU</name>
    <name evidence="8" type="ordered locus">Selin_2233</name>
</gene>
<accession>E6W3S2</accession>
<comment type="subunit">
    <text evidence="6">Part of the 50S ribosomal subunit. Contacts protein L20.</text>
</comment>
<evidence type="ECO:0000256" key="2">
    <source>
        <dbReference type="ARBA" id="ARBA00022730"/>
    </source>
</evidence>
<dbReference type="AlphaFoldDB" id="E6W3S2"/>
<dbReference type="GO" id="GO:0005840">
    <property type="term" value="C:ribosome"/>
    <property type="evidence" value="ECO:0007669"/>
    <property type="project" value="UniProtKB-KW"/>
</dbReference>
<dbReference type="GO" id="GO:0019843">
    <property type="term" value="F:rRNA binding"/>
    <property type="evidence" value="ECO:0007669"/>
    <property type="project" value="UniProtKB-UniRule"/>
</dbReference>
<dbReference type="PANTHER" id="PTHR21349">
    <property type="entry name" value="50S RIBOSOMAL PROTEIN L21"/>
    <property type="match status" value="1"/>
</dbReference>
<comment type="similarity">
    <text evidence="1 6 7">Belongs to the bacterial ribosomal protein bL21 family.</text>
</comment>
<dbReference type="eggNOG" id="COG0261">
    <property type="taxonomic scope" value="Bacteria"/>
</dbReference>
<protein>
    <recommendedName>
        <fullName evidence="6">Large ribosomal subunit protein bL21</fullName>
    </recommendedName>
</protein>
<evidence type="ECO:0000256" key="1">
    <source>
        <dbReference type="ARBA" id="ARBA00008563"/>
    </source>
</evidence>
<dbReference type="NCBIfam" id="TIGR00061">
    <property type="entry name" value="L21"/>
    <property type="match status" value="1"/>
</dbReference>
<evidence type="ECO:0000313" key="9">
    <source>
        <dbReference type="Proteomes" id="UP000002572"/>
    </source>
</evidence>
<dbReference type="HOGENOM" id="CLU_061463_3_2_0"/>
<evidence type="ECO:0000256" key="7">
    <source>
        <dbReference type="RuleBase" id="RU000562"/>
    </source>
</evidence>
<dbReference type="InterPro" id="IPR028909">
    <property type="entry name" value="bL21-like"/>
</dbReference>
<dbReference type="RefSeq" id="WP_013506829.1">
    <property type="nucleotide sequence ID" value="NC_014836.1"/>
</dbReference>
<dbReference type="GO" id="GO:1990904">
    <property type="term" value="C:ribonucleoprotein complex"/>
    <property type="evidence" value="ECO:0007669"/>
    <property type="project" value="UniProtKB-KW"/>
</dbReference>
<reference evidence="8 9" key="1">
    <citation type="submission" date="2010-12" db="EMBL/GenBank/DDBJ databases">
        <title>Complete sequence of Desulfurispirillum indicum S5.</title>
        <authorList>
            <consortium name="US DOE Joint Genome Institute"/>
            <person name="Lucas S."/>
            <person name="Copeland A."/>
            <person name="Lapidus A."/>
            <person name="Cheng J.-F."/>
            <person name="Goodwin L."/>
            <person name="Pitluck S."/>
            <person name="Chertkov O."/>
            <person name="Held B."/>
            <person name="Detter J.C."/>
            <person name="Han C."/>
            <person name="Tapia R."/>
            <person name="Land M."/>
            <person name="Hauser L."/>
            <person name="Kyrpides N."/>
            <person name="Ivanova N."/>
            <person name="Mikhailova N."/>
            <person name="Haggblom M."/>
            <person name="Rauschenbach I."/>
            <person name="Bini E."/>
            <person name="Woyke T."/>
        </authorList>
    </citation>
    <scope>NUCLEOTIDE SEQUENCE [LARGE SCALE GENOMIC DNA]</scope>
    <source>
        <strain evidence="9">ATCC BAA-1389 / DSM 22839 / S5</strain>
    </source>
</reference>
<dbReference type="GO" id="GO:0005737">
    <property type="term" value="C:cytoplasm"/>
    <property type="evidence" value="ECO:0007669"/>
    <property type="project" value="UniProtKB-ARBA"/>
</dbReference>
<keyword evidence="3 6" id="KW-0694">RNA-binding</keyword>
<comment type="function">
    <text evidence="6 7">This protein binds to 23S rRNA in the presence of protein L20.</text>
</comment>
<keyword evidence="2 6" id="KW-0699">rRNA-binding</keyword>
<dbReference type="PROSITE" id="PS01169">
    <property type="entry name" value="RIBOSOMAL_L21"/>
    <property type="match status" value="1"/>
</dbReference>
<dbReference type="Proteomes" id="UP000002572">
    <property type="component" value="Chromosome"/>
</dbReference>
<sequence length="102" mass="11273">MQAVIKTCGKQYHVSEGDVLSVSRLEGEIGDVVHVNEVLLLSGDSVVVGAPYVEGAKVSLEILSQYKGKKIIAFKSKRRKKSKCKRGFRQSLTKIRVAKIEQ</sequence>
<dbReference type="InParanoid" id="E6W3S2"/>
<evidence type="ECO:0000313" key="8">
    <source>
        <dbReference type="EMBL" id="ADU66953.1"/>
    </source>
</evidence>
<evidence type="ECO:0000256" key="4">
    <source>
        <dbReference type="ARBA" id="ARBA00022980"/>
    </source>
</evidence>
<dbReference type="STRING" id="653733.Selin_2233"/>
<keyword evidence="9" id="KW-1185">Reference proteome</keyword>
<organism evidence="8 9">
    <name type="scientific">Desulfurispirillum indicum (strain ATCC BAA-1389 / DSM 22839 / S5)</name>
    <dbReference type="NCBI Taxonomy" id="653733"/>
    <lineage>
        <taxon>Bacteria</taxon>
        <taxon>Pseudomonadati</taxon>
        <taxon>Chrysiogenota</taxon>
        <taxon>Chrysiogenia</taxon>
        <taxon>Chrysiogenales</taxon>
        <taxon>Chrysiogenaceae</taxon>
        <taxon>Desulfurispirillum</taxon>
    </lineage>
</organism>
<dbReference type="KEGG" id="din:Selin_2233"/>
<evidence type="ECO:0000256" key="5">
    <source>
        <dbReference type="ARBA" id="ARBA00023274"/>
    </source>
</evidence>
<dbReference type="Pfam" id="PF00829">
    <property type="entry name" value="Ribosomal_L21p"/>
    <property type="match status" value="1"/>
</dbReference>
<dbReference type="OrthoDB" id="9813334at2"/>
<dbReference type="InterPro" id="IPR001787">
    <property type="entry name" value="Ribosomal_bL21"/>
</dbReference>
<dbReference type="GO" id="GO:0006412">
    <property type="term" value="P:translation"/>
    <property type="evidence" value="ECO:0007669"/>
    <property type="project" value="UniProtKB-UniRule"/>
</dbReference>
<dbReference type="InterPro" id="IPR018258">
    <property type="entry name" value="Ribosomal_bL21_CS"/>
</dbReference>
<keyword evidence="5 6" id="KW-0687">Ribonucleoprotein</keyword>
<dbReference type="FunCoup" id="E6W3S2">
    <property type="interactions" value="566"/>
</dbReference>
<dbReference type="GO" id="GO:0003735">
    <property type="term" value="F:structural constituent of ribosome"/>
    <property type="evidence" value="ECO:0007669"/>
    <property type="project" value="InterPro"/>
</dbReference>